<gene>
    <name evidence="1" type="ORF">GSY69_04520</name>
</gene>
<keyword evidence="2" id="KW-1185">Reference proteome</keyword>
<name>A0A6N9H6S8_9MICO</name>
<dbReference type="EMBL" id="WWEQ01000013">
    <property type="protein sequence ID" value="MYM19252.1"/>
    <property type="molecule type" value="Genomic_DNA"/>
</dbReference>
<evidence type="ECO:0008006" key="3">
    <source>
        <dbReference type="Google" id="ProtNLM"/>
    </source>
</evidence>
<proteinExistence type="predicted"/>
<protein>
    <recommendedName>
        <fullName evidence="3">3-carboxy-cis,cis-muconate cycloisomerase</fullName>
    </recommendedName>
</protein>
<comment type="caution">
    <text evidence="1">The sequence shown here is derived from an EMBL/GenBank/DDBJ whole genome shotgun (WGS) entry which is preliminary data.</text>
</comment>
<accession>A0A6N9H6S8</accession>
<dbReference type="AlphaFoldDB" id="A0A6N9H6S8"/>
<feature type="non-terminal residue" evidence="1">
    <location>
        <position position="56"/>
    </location>
</feature>
<dbReference type="Proteomes" id="UP000469215">
    <property type="component" value="Unassembled WGS sequence"/>
</dbReference>
<reference evidence="1 2" key="1">
    <citation type="submission" date="2020-01" db="EMBL/GenBank/DDBJ databases">
        <authorList>
            <person name="Deng T."/>
        </authorList>
    </citation>
    <scope>NUCLEOTIDE SEQUENCE [LARGE SCALE GENOMIC DNA]</scope>
    <source>
        <strain evidence="1 2">5221</strain>
    </source>
</reference>
<evidence type="ECO:0000313" key="2">
    <source>
        <dbReference type="Proteomes" id="UP000469215"/>
    </source>
</evidence>
<organism evidence="1 2">
    <name type="scientific">Brevibacterium rongguiense</name>
    <dbReference type="NCBI Taxonomy" id="2695267"/>
    <lineage>
        <taxon>Bacteria</taxon>
        <taxon>Bacillati</taxon>
        <taxon>Actinomycetota</taxon>
        <taxon>Actinomycetes</taxon>
        <taxon>Micrococcales</taxon>
        <taxon>Brevibacteriaceae</taxon>
        <taxon>Brevibacterium</taxon>
    </lineage>
</organism>
<evidence type="ECO:0000313" key="1">
    <source>
        <dbReference type="EMBL" id="MYM19252.1"/>
    </source>
</evidence>
<sequence length="56" mass="5473">MSAQDGRATAGGAPGALLFEPGAAQDARRVGDGALLAAIIRVEAAWLRAQAAAGAL</sequence>